<gene>
    <name evidence="2" type="ORF">CANTADRAFT_49297</name>
</gene>
<dbReference type="EMBL" id="KV453911">
    <property type="protein sequence ID" value="ODV80072.1"/>
    <property type="molecule type" value="Genomic_DNA"/>
</dbReference>
<dbReference type="GO" id="GO:0016705">
    <property type="term" value="F:oxidoreductase activity, acting on paired donors, with incorporation or reduction of molecular oxygen"/>
    <property type="evidence" value="ECO:0007669"/>
    <property type="project" value="InterPro"/>
</dbReference>
<dbReference type="Gene3D" id="1.10.630.10">
    <property type="entry name" value="Cytochrome P450"/>
    <property type="match status" value="1"/>
</dbReference>
<dbReference type="PRINTS" id="PR00385">
    <property type="entry name" value="P450"/>
</dbReference>
<dbReference type="InterPro" id="IPR036396">
    <property type="entry name" value="Cyt_P450_sf"/>
</dbReference>
<dbReference type="SUPFAM" id="SSF48264">
    <property type="entry name" value="Cytochrome P450"/>
    <property type="match status" value="1"/>
</dbReference>
<dbReference type="GeneID" id="30983826"/>
<proteinExistence type="predicted"/>
<evidence type="ECO:0000256" key="1">
    <source>
        <dbReference type="SAM" id="Phobius"/>
    </source>
</evidence>
<dbReference type="FunFam" id="1.10.630.10:FF:000106">
    <property type="entry name" value="Cytochrome P450-DIT2"/>
    <property type="match status" value="1"/>
</dbReference>
<dbReference type="RefSeq" id="XP_020065194.1">
    <property type="nucleotide sequence ID" value="XM_020209690.1"/>
</dbReference>
<dbReference type="PANTHER" id="PTHR24305:SF223">
    <property type="entry name" value="CYTOCHROME P450-DIT2"/>
    <property type="match status" value="1"/>
</dbReference>
<dbReference type="InterPro" id="IPR001128">
    <property type="entry name" value="Cyt_P450"/>
</dbReference>
<sequence>MLEDTSWIQITCSTILCFVFYQVLCVVLPPPNFPKNIPTIPFYVSFLSSYTSLDQGEIYEQYLKSKLEKHGAVKIYFASRWNILVTRPEYLLEVFKHEDIYAKSGNQKKIPNSVLALYTGDNIISAHGEVWKTYREILSPNIQFPELKYMQENTEKFIQILHNKVATEGSSLSITSLLQNYALQNIGQSVLGVDFGTLENQLSHLHKNIIYVKLQIFRPFFLNFPTFDSLPIPSRQKAKKEVIKFKKYFANLLEDNRDRNSKNATNSLLNALNTGRINKQQFMDNAIITMIAGHENPLLLMLSLFYVLSKHPDLQDRIRDELQRVDDAGSSPLLLATIYETLRLFPPLGQIINRRTTQPVILGKDIKIPKGVYVGYNNFGTGRDSSSWGKDASQFVPGRWGNSIDEINHNFLQAKREATLPAFHGRKRACLGEKFALIEVKCLIAETVLNFRILKDPEWKERLTPAGPVCPMMLKVNFEPLNSI</sequence>
<dbReference type="GO" id="GO:0020037">
    <property type="term" value="F:heme binding"/>
    <property type="evidence" value="ECO:0007669"/>
    <property type="project" value="InterPro"/>
</dbReference>
<dbReference type="CDD" id="cd11070">
    <property type="entry name" value="CYP56-like"/>
    <property type="match status" value="1"/>
</dbReference>
<name>A0A1E4SKW1_9ASCO</name>
<dbReference type="GO" id="GO:0005506">
    <property type="term" value="F:iron ion binding"/>
    <property type="evidence" value="ECO:0007669"/>
    <property type="project" value="InterPro"/>
</dbReference>
<evidence type="ECO:0000313" key="3">
    <source>
        <dbReference type="Proteomes" id="UP000094285"/>
    </source>
</evidence>
<protein>
    <submittedName>
        <fullName evidence="2">Cytochrome P450</fullName>
    </submittedName>
</protein>
<dbReference type="STRING" id="984487.A0A1E4SKW1"/>
<accession>A0A1E4SKW1</accession>
<reference evidence="3" key="1">
    <citation type="submission" date="2016-05" db="EMBL/GenBank/DDBJ databases">
        <title>Comparative genomics of biotechnologically important yeasts.</title>
        <authorList>
            <consortium name="DOE Joint Genome Institute"/>
            <person name="Riley R."/>
            <person name="Haridas S."/>
            <person name="Wolfe K.H."/>
            <person name="Lopes M.R."/>
            <person name="Hittinger C.T."/>
            <person name="Goker M."/>
            <person name="Salamov A."/>
            <person name="Wisecaver J."/>
            <person name="Long T.M."/>
            <person name="Aerts A.L."/>
            <person name="Barry K."/>
            <person name="Choi C."/>
            <person name="Clum A."/>
            <person name="Coughlan A.Y."/>
            <person name="Deshpande S."/>
            <person name="Douglass A.P."/>
            <person name="Hanson S.J."/>
            <person name="Klenk H.-P."/>
            <person name="Labutti K."/>
            <person name="Lapidus A."/>
            <person name="Lindquist E."/>
            <person name="Lipzen A."/>
            <person name="Meier-Kolthoff J.P."/>
            <person name="Ohm R.A."/>
            <person name="Otillar R.P."/>
            <person name="Pangilinan J."/>
            <person name="Peng Y."/>
            <person name="Rokas A."/>
            <person name="Rosa C.A."/>
            <person name="Scheuner C."/>
            <person name="Sibirny A.A."/>
            <person name="Slot J.C."/>
            <person name="Stielow J.B."/>
            <person name="Sun H."/>
            <person name="Kurtzman C.P."/>
            <person name="Blackwell M."/>
            <person name="Grigoriev I.V."/>
            <person name="Jeffries T.W."/>
        </authorList>
    </citation>
    <scope>NUCLEOTIDE SEQUENCE [LARGE SCALE GENOMIC DNA]</scope>
    <source>
        <strain evidence="3">NRRL Y-17324</strain>
    </source>
</reference>
<dbReference type="InterPro" id="IPR050121">
    <property type="entry name" value="Cytochrome_P450_monoxygenase"/>
</dbReference>
<evidence type="ECO:0000313" key="2">
    <source>
        <dbReference type="EMBL" id="ODV80072.1"/>
    </source>
</evidence>
<keyword evidence="3" id="KW-1185">Reference proteome</keyword>
<keyword evidence="1" id="KW-0812">Transmembrane</keyword>
<dbReference type="OrthoDB" id="1470350at2759"/>
<dbReference type="Pfam" id="PF00067">
    <property type="entry name" value="p450"/>
    <property type="match status" value="1"/>
</dbReference>
<dbReference type="Proteomes" id="UP000094285">
    <property type="component" value="Unassembled WGS sequence"/>
</dbReference>
<keyword evidence="1" id="KW-0472">Membrane</keyword>
<dbReference type="AlphaFoldDB" id="A0A1E4SKW1"/>
<dbReference type="GO" id="GO:0004497">
    <property type="term" value="F:monooxygenase activity"/>
    <property type="evidence" value="ECO:0007669"/>
    <property type="project" value="InterPro"/>
</dbReference>
<organism evidence="2 3">
    <name type="scientific">Suhomyces tanzawaensis NRRL Y-17324</name>
    <dbReference type="NCBI Taxonomy" id="984487"/>
    <lineage>
        <taxon>Eukaryota</taxon>
        <taxon>Fungi</taxon>
        <taxon>Dikarya</taxon>
        <taxon>Ascomycota</taxon>
        <taxon>Saccharomycotina</taxon>
        <taxon>Pichiomycetes</taxon>
        <taxon>Debaryomycetaceae</taxon>
        <taxon>Suhomyces</taxon>
    </lineage>
</organism>
<feature type="transmembrane region" description="Helical" evidence="1">
    <location>
        <begin position="6"/>
        <end position="28"/>
    </location>
</feature>
<keyword evidence="1" id="KW-1133">Transmembrane helix</keyword>
<dbReference type="PANTHER" id="PTHR24305">
    <property type="entry name" value="CYTOCHROME P450"/>
    <property type="match status" value="1"/>
</dbReference>